<evidence type="ECO:0000313" key="12">
    <source>
        <dbReference type="EMBL" id="RHW73585.1"/>
    </source>
</evidence>
<evidence type="ECO:0000313" key="13">
    <source>
        <dbReference type="Proteomes" id="UP000266743"/>
    </source>
</evidence>
<dbReference type="GO" id="GO:0005886">
    <property type="term" value="C:plasma membrane"/>
    <property type="evidence" value="ECO:0007669"/>
    <property type="project" value="UniProtKB-SubCell"/>
</dbReference>
<dbReference type="Proteomes" id="UP000266743">
    <property type="component" value="Chromosome 3"/>
</dbReference>
<evidence type="ECO:0000256" key="7">
    <source>
        <dbReference type="ARBA" id="ARBA00023180"/>
    </source>
</evidence>
<evidence type="ECO:0000256" key="5">
    <source>
        <dbReference type="ARBA" id="ARBA00022729"/>
    </source>
</evidence>
<comment type="caution">
    <text evidence="12">The sequence shown here is derived from an EMBL/GenBank/DDBJ whole genome shotgun (WGS) entry which is preliminary data.</text>
</comment>
<evidence type="ECO:0000256" key="3">
    <source>
        <dbReference type="ARBA" id="ARBA00022475"/>
    </source>
</evidence>
<evidence type="ECO:0000256" key="10">
    <source>
        <dbReference type="SAM" id="SignalP"/>
    </source>
</evidence>
<keyword evidence="3" id="KW-1003">Cell membrane</keyword>
<feature type="signal peptide" evidence="10">
    <location>
        <begin position="1"/>
        <end position="18"/>
    </location>
</feature>
<feature type="compositionally biased region" description="Polar residues" evidence="9">
    <location>
        <begin position="74"/>
        <end position="94"/>
    </location>
</feature>
<proteinExistence type="predicted"/>
<gene>
    <name evidence="12" type="ORF">DPX39_030085600</name>
</gene>
<feature type="domain" description="Trypanosome variant surface glycoprotein B-type N-terminal" evidence="11">
    <location>
        <begin position="9"/>
        <end position="120"/>
    </location>
</feature>
<accession>A0A3L6LBC2</accession>
<evidence type="ECO:0000256" key="4">
    <source>
        <dbReference type="ARBA" id="ARBA00022622"/>
    </source>
</evidence>
<keyword evidence="7" id="KW-0325">Glycoprotein</keyword>
<feature type="chain" id="PRO_5018240693" evidence="10">
    <location>
        <begin position="19"/>
        <end position="150"/>
    </location>
</feature>
<evidence type="ECO:0000256" key="9">
    <source>
        <dbReference type="SAM" id="MobiDB-lite"/>
    </source>
</evidence>
<dbReference type="InterPro" id="IPR025932">
    <property type="entry name" value="Trypano_VSG_B_N_dom"/>
</dbReference>
<evidence type="ECO:0000256" key="6">
    <source>
        <dbReference type="ARBA" id="ARBA00023136"/>
    </source>
</evidence>
<reference evidence="12 13" key="1">
    <citation type="submission" date="2018-09" db="EMBL/GenBank/DDBJ databases">
        <title>whole genome sequence of T. equiperdum IVM-t1 strain.</title>
        <authorList>
            <person name="Suganuma K."/>
        </authorList>
    </citation>
    <scope>NUCLEOTIDE SEQUENCE [LARGE SCALE GENOMIC DNA]</scope>
    <source>
        <strain evidence="12 13">IVM-t1</strain>
    </source>
</reference>
<keyword evidence="5 10" id="KW-0732">Signal</keyword>
<dbReference type="EMBL" id="QSBY01000003">
    <property type="protein sequence ID" value="RHW73585.1"/>
    <property type="molecule type" value="Genomic_DNA"/>
</dbReference>
<keyword evidence="8" id="KW-0449">Lipoprotein</keyword>
<dbReference type="AlphaFoldDB" id="A0A3L6LBC2"/>
<feature type="region of interest" description="Disordered" evidence="9">
    <location>
        <begin position="74"/>
        <end position="101"/>
    </location>
</feature>
<name>A0A3L6LBC2_9TRYP</name>
<protein>
    <submittedName>
        <fullName evidence="12">Trypanosomal VSG domain containing protein</fullName>
    </submittedName>
</protein>
<evidence type="ECO:0000256" key="1">
    <source>
        <dbReference type="ARBA" id="ARBA00002523"/>
    </source>
</evidence>
<evidence type="ECO:0000256" key="2">
    <source>
        <dbReference type="ARBA" id="ARBA00004609"/>
    </source>
</evidence>
<keyword evidence="4" id="KW-0336">GPI-anchor</keyword>
<evidence type="ECO:0000256" key="8">
    <source>
        <dbReference type="ARBA" id="ARBA00023288"/>
    </source>
</evidence>
<keyword evidence="6" id="KW-0472">Membrane</keyword>
<evidence type="ECO:0000259" key="11">
    <source>
        <dbReference type="Pfam" id="PF13206"/>
    </source>
</evidence>
<comment type="function">
    <text evidence="1">VSG forms a coat on the surface of the parasite. The trypanosome evades the immune response of the host by expressing a series of antigenically distinct VSGs from an estimated 1000 VSG genes.</text>
</comment>
<organism evidence="12 13">
    <name type="scientific">Trypanosoma brucei equiperdum</name>
    <dbReference type="NCBI Taxonomy" id="630700"/>
    <lineage>
        <taxon>Eukaryota</taxon>
        <taxon>Discoba</taxon>
        <taxon>Euglenozoa</taxon>
        <taxon>Kinetoplastea</taxon>
        <taxon>Metakinetoplastina</taxon>
        <taxon>Trypanosomatida</taxon>
        <taxon>Trypanosomatidae</taxon>
        <taxon>Trypanosoma</taxon>
    </lineage>
</organism>
<comment type="subcellular location">
    <subcellularLocation>
        <location evidence="2">Cell membrane</location>
        <topology evidence="2">Lipid-anchor</topology>
        <topology evidence="2">GPI-anchor</topology>
    </subcellularLocation>
</comment>
<dbReference type="Pfam" id="PF13206">
    <property type="entry name" value="VSG_B"/>
    <property type="match status" value="1"/>
</dbReference>
<dbReference type="GO" id="GO:0098552">
    <property type="term" value="C:side of membrane"/>
    <property type="evidence" value="ECO:0007669"/>
    <property type="project" value="UniProtKB-KW"/>
</dbReference>
<sequence length="150" mass="15847">MIRAIATIALLTAGAARAAQPNDDDNIATLALLCPALQLGDGKITFYPPQPAAPENINDLLALNMSLADSTWQAKFQKQQSDKGNSGSTTTNKEATPGTEAEMEAWTTAAEAINSKDKLDAFSNRTATTLQTCPAINCKHSNNILHGTGF</sequence>